<dbReference type="KEGG" id="sro:Sros_4078"/>
<sequence length="39" mass="4048">MWGLSVIGGDQGHDEDAAVTRINDPEPIAEPASGKEPTS</sequence>
<dbReference type="STRING" id="479432.Sros_4078"/>
<dbReference type="Proteomes" id="UP000002029">
    <property type="component" value="Chromosome"/>
</dbReference>
<evidence type="ECO:0000256" key="1">
    <source>
        <dbReference type="SAM" id="MobiDB-lite"/>
    </source>
</evidence>
<dbReference type="EMBL" id="CP001814">
    <property type="protein sequence ID" value="ACZ86986.1"/>
    <property type="molecule type" value="Genomic_DNA"/>
</dbReference>
<evidence type="ECO:0000313" key="3">
    <source>
        <dbReference type="Proteomes" id="UP000002029"/>
    </source>
</evidence>
<keyword evidence="3" id="KW-1185">Reference proteome</keyword>
<dbReference type="HOGENOM" id="CLU_3317879_0_0_11"/>
<organism evidence="2 3">
    <name type="scientific">Streptosporangium roseum (strain ATCC 12428 / DSM 43021 / JCM 3005 / KCTC 9067 / NCIMB 10171 / NRRL 2505 / NI 9100)</name>
    <dbReference type="NCBI Taxonomy" id="479432"/>
    <lineage>
        <taxon>Bacteria</taxon>
        <taxon>Bacillati</taxon>
        <taxon>Actinomycetota</taxon>
        <taxon>Actinomycetes</taxon>
        <taxon>Streptosporangiales</taxon>
        <taxon>Streptosporangiaceae</taxon>
        <taxon>Streptosporangium</taxon>
    </lineage>
</organism>
<dbReference type="AlphaFoldDB" id="D2AWJ0"/>
<evidence type="ECO:0000313" key="2">
    <source>
        <dbReference type="EMBL" id="ACZ86986.1"/>
    </source>
</evidence>
<reference evidence="2 3" key="1">
    <citation type="journal article" date="2010" name="Stand. Genomic Sci.">
        <title>Complete genome sequence of Streptosporangium roseum type strain (NI 9100).</title>
        <authorList>
            <person name="Nolan M."/>
            <person name="Sikorski J."/>
            <person name="Jando M."/>
            <person name="Lucas S."/>
            <person name="Lapidus A."/>
            <person name="Glavina Del Rio T."/>
            <person name="Chen F."/>
            <person name="Tice H."/>
            <person name="Pitluck S."/>
            <person name="Cheng J.F."/>
            <person name="Chertkov O."/>
            <person name="Sims D."/>
            <person name="Meincke L."/>
            <person name="Brettin T."/>
            <person name="Han C."/>
            <person name="Detter J.C."/>
            <person name="Bruce D."/>
            <person name="Goodwin L."/>
            <person name="Land M."/>
            <person name="Hauser L."/>
            <person name="Chang Y.J."/>
            <person name="Jeffries C.D."/>
            <person name="Ivanova N."/>
            <person name="Mavromatis K."/>
            <person name="Mikhailova N."/>
            <person name="Chen A."/>
            <person name="Palaniappan K."/>
            <person name="Chain P."/>
            <person name="Rohde M."/>
            <person name="Goker M."/>
            <person name="Bristow J."/>
            <person name="Eisen J.A."/>
            <person name="Markowitz V."/>
            <person name="Hugenholtz P."/>
            <person name="Kyrpides N.C."/>
            <person name="Klenk H.P."/>
        </authorList>
    </citation>
    <scope>NUCLEOTIDE SEQUENCE [LARGE SCALE GENOMIC DNA]</scope>
    <source>
        <strain evidence="3">ATCC 12428 / DSM 43021 / JCM 3005 / NI 9100</strain>
    </source>
</reference>
<protein>
    <submittedName>
        <fullName evidence="2">Uncharacterized protein</fullName>
    </submittedName>
</protein>
<name>D2AWJ0_STRRD</name>
<accession>D2AWJ0</accession>
<gene>
    <name evidence="2" type="ordered locus">Sros_4078</name>
</gene>
<proteinExistence type="predicted"/>
<feature type="region of interest" description="Disordered" evidence="1">
    <location>
        <begin position="1"/>
        <end position="39"/>
    </location>
</feature>